<accession>A0ABW2TZ43</accession>
<sequence>MQLKSIPLWGGLCLLFSAGAATAQVPAPTIAASTHHSASIRPDGTLWTWGLNLEGQLGNGTATASATPVQVMPQDPTTRWTTVATGTSHTLALTTDGRIFAWGSNQHGQARRRHQHLAPHPRSR</sequence>
<dbReference type="InterPro" id="IPR000408">
    <property type="entry name" value="Reg_chr_condens"/>
</dbReference>
<dbReference type="InterPro" id="IPR009091">
    <property type="entry name" value="RCC1/BLIP-II"/>
</dbReference>
<dbReference type="EMBL" id="JBHTEK010000001">
    <property type="protein sequence ID" value="MFC7666493.1"/>
    <property type="molecule type" value="Genomic_DNA"/>
</dbReference>
<dbReference type="PANTHER" id="PTHR45982">
    <property type="entry name" value="REGULATOR OF CHROMOSOME CONDENSATION"/>
    <property type="match status" value="1"/>
</dbReference>
<evidence type="ECO:0008006" key="4">
    <source>
        <dbReference type="Google" id="ProtNLM"/>
    </source>
</evidence>
<dbReference type="Pfam" id="PF00415">
    <property type="entry name" value="RCC1"/>
    <property type="match status" value="1"/>
</dbReference>
<dbReference type="PANTHER" id="PTHR45982:SF1">
    <property type="entry name" value="REGULATOR OF CHROMOSOME CONDENSATION"/>
    <property type="match status" value="1"/>
</dbReference>
<protein>
    <recommendedName>
        <fullName evidence="4">Chromosome condensation regulator RCC1</fullName>
    </recommendedName>
</protein>
<proteinExistence type="predicted"/>
<feature type="chain" id="PRO_5045182148" description="Chromosome condensation regulator RCC1" evidence="1">
    <location>
        <begin position="24"/>
        <end position="124"/>
    </location>
</feature>
<dbReference type="RefSeq" id="WP_380200253.1">
    <property type="nucleotide sequence ID" value="NZ_JBHTEK010000001.1"/>
</dbReference>
<keyword evidence="1" id="KW-0732">Signal</keyword>
<comment type="caution">
    <text evidence="2">The sequence shown here is derived from an EMBL/GenBank/DDBJ whole genome shotgun (WGS) entry which is preliminary data.</text>
</comment>
<feature type="signal peptide" evidence="1">
    <location>
        <begin position="1"/>
        <end position="23"/>
    </location>
</feature>
<dbReference type="InterPro" id="IPR051553">
    <property type="entry name" value="Ran_GTPase-activating"/>
</dbReference>
<organism evidence="2 3">
    <name type="scientific">Hymenobacter humi</name>
    <dbReference type="NCBI Taxonomy" id="1411620"/>
    <lineage>
        <taxon>Bacteria</taxon>
        <taxon>Pseudomonadati</taxon>
        <taxon>Bacteroidota</taxon>
        <taxon>Cytophagia</taxon>
        <taxon>Cytophagales</taxon>
        <taxon>Hymenobacteraceae</taxon>
        <taxon>Hymenobacter</taxon>
    </lineage>
</organism>
<dbReference type="SUPFAM" id="SSF50985">
    <property type="entry name" value="RCC1/BLIP-II"/>
    <property type="match status" value="1"/>
</dbReference>
<evidence type="ECO:0000313" key="2">
    <source>
        <dbReference type="EMBL" id="MFC7666493.1"/>
    </source>
</evidence>
<gene>
    <name evidence="2" type="ORF">ACFQT0_02935</name>
</gene>
<name>A0ABW2TZ43_9BACT</name>
<dbReference type="Gene3D" id="2.130.10.30">
    <property type="entry name" value="Regulator of chromosome condensation 1/beta-lactamase-inhibitor protein II"/>
    <property type="match status" value="1"/>
</dbReference>
<keyword evidence="3" id="KW-1185">Reference proteome</keyword>
<reference evidence="3" key="1">
    <citation type="journal article" date="2019" name="Int. J. Syst. Evol. Microbiol.">
        <title>The Global Catalogue of Microorganisms (GCM) 10K type strain sequencing project: providing services to taxonomists for standard genome sequencing and annotation.</title>
        <authorList>
            <consortium name="The Broad Institute Genomics Platform"/>
            <consortium name="The Broad Institute Genome Sequencing Center for Infectious Disease"/>
            <person name="Wu L."/>
            <person name="Ma J."/>
        </authorList>
    </citation>
    <scope>NUCLEOTIDE SEQUENCE [LARGE SCALE GENOMIC DNA]</scope>
    <source>
        <strain evidence="3">JCM 19635</strain>
    </source>
</reference>
<dbReference type="PROSITE" id="PS00626">
    <property type="entry name" value="RCC1_2"/>
    <property type="match status" value="1"/>
</dbReference>
<evidence type="ECO:0000313" key="3">
    <source>
        <dbReference type="Proteomes" id="UP001596513"/>
    </source>
</evidence>
<dbReference type="PROSITE" id="PS50012">
    <property type="entry name" value="RCC1_3"/>
    <property type="match status" value="1"/>
</dbReference>
<evidence type="ECO:0000256" key="1">
    <source>
        <dbReference type="SAM" id="SignalP"/>
    </source>
</evidence>
<dbReference type="Proteomes" id="UP001596513">
    <property type="component" value="Unassembled WGS sequence"/>
</dbReference>